<gene>
    <name evidence="6" type="ordered locus">CAGL0B04719g</name>
</gene>
<dbReference type="Proteomes" id="UP000002428">
    <property type="component" value="Chromosome B"/>
</dbReference>
<comment type="subcellular location">
    <subcellularLocation>
        <location evidence="1">Membrane</location>
        <topology evidence="1">Multi-pass membrane protein</topology>
    </subcellularLocation>
</comment>
<dbReference type="Pfam" id="PF04193">
    <property type="entry name" value="PQ-loop"/>
    <property type="match status" value="1"/>
</dbReference>
<accession>Q6FXM0</accession>
<dbReference type="OMA" id="YQAQFLY"/>
<dbReference type="eggNOG" id="ENOG502RXGR">
    <property type="taxonomic scope" value="Eukaryota"/>
</dbReference>
<dbReference type="GO" id="GO:0016020">
    <property type="term" value="C:membrane"/>
    <property type="evidence" value="ECO:0007669"/>
    <property type="project" value="UniProtKB-SubCell"/>
</dbReference>
<protein>
    <submittedName>
        <fullName evidence="6">Uncharacterized protein</fullName>
    </submittedName>
</protein>
<keyword evidence="2 5" id="KW-0812">Transmembrane</keyword>
<dbReference type="InParanoid" id="Q6FXM0"/>
<name>Q6FXM0_CANGA</name>
<organism evidence="6 7">
    <name type="scientific">Candida glabrata (strain ATCC 2001 / BCRC 20586 / JCM 3761 / NBRC 0622 / NRRL Y-65 / CBS 138)</name>
    <name type="common">Yeast</name>
    <name type="synonym">Nakaseomyces glabratus</name>
    <dbReference type="NCBI Taxonomy" id="284593"/>
    <lineage>
        <taxon>Eukaryota</taxon>
        <taxon>Fungi</taxon>
        <taxon>Dikarya</taxon>
        <taxon>Ascomycota</taxon>
        <taxon>Saccharomycotina</taxon>
        <taxon>Saccharomycetes</taxon>
        <taxon>Saccharomycetales</taxon>
        <taxon>Saccharomycetaceae</taxon>
        <taxon>Nakaseomyces</taxon>
    </lineage>
</organism>
<dbReference type="AlphaFoldDB" id="Q6FXM0"/>
<feature type="transmembrane region" description="Helical" evidence="5">
    <location>
        <begin position="231"/>
        <end position="252"/>
    </location>
</feature>
<evidence type="ECO:0000256" key="1">
    <source>
        <dbReference type="ARBA" id="ARBA00004141"/>
    </source>
</evidence>
<feature type="transmembrane region" description="Helical" evidence="5">
    <location>
        <begin position="119"/>
        <end position="141"/>
    </location>
</feature>
<proteinExistence type="predicted"/>
<evidence type="ECO:0000256" key="5">
    <source>
        <dbReference type="SAM" id="Phobius"/>
    </source>
</evidence>
<keyword evidence="3 5" id="KW-1133">Transmembrane helix</keyword>
<dbReference type="HOGENOM" id="CLU_095775_0_0_1"/>
<feature type="transmembrane region" description="Helical" evidence="5">
    <location>
        <begin position="84"/>
        <end position="107"/>
    </location>
</feature>
<evidence type="ECO:0000313" key="6">
    <source>
        <dbReference type="EMBL" id="CAG58075.2"/>
    </source>
</evidence>
<dbReference type="EMBL" id="CR380948">
    <property type="protein sequence ID" value="CAG58075.2"/>
    <property type="molecule type" value="Genomic_DNA"/>
</dbReference>
<evidence type="ECO:0000256" key="2">
    <source>
        <dbReference type="ARBA" id="ARBA00022692"/>
    </source>
</evidence>
<reference evidence="6 7" key="1">
    <citation type="journal article" date="2004" name="Nature">
        <title>Genome evolution in yeasts.</title>
        <authorList>
            <consortium name="Genolevures"/>
            <person name="Dujon B."/>
            <person name="Sherman D."/>
            <person name="Fischer G."/>
            <person name="Durrens P."/>
            <person name="Casaregola S."/>
            <person name="Lafontaine I."/>
            <person name="de Montigny J."/>
            <person name="Marck C."/>
            <person name="Neuveglise C."/>
            <person name="Talla E."/>
            <person name="Goffard N."/>
            <person name="Frangeul L."/>
            <person name="Aigle M."/>
            <person name="Anthouard V."/>
            <person name="Babour A."/>
            <person name="Barbe V."/>
            <person name="Barnay S."/>
            <person name="Blanchin S."/>
            <person name="Beckerich J.M."/>
            <person name="Beyne E."/>
            <person name="Bleykasten C."/>
            <person name="Boisrame A."/>
            <person name="Boyer J."/>
            <person name="Cattolico L."/>
            <person name="Confanioleri F."/>
            <person name="de Daruvar A."/>
            <person name="Despons L."/>
            <person name="Fabre E."/>
            <person name="Fairhead C."/>
            <person name="Ferry-Dumazet H."/>
            <person name="Groppi A."/>
            <person name="Hantraye F."/>
            <person name="Hennequin C."/>
            <person name="Jauniaux N."/>
            <person name="Joyet P."/>
            <person name="Kachouri R."/>
            <person name="Kerrest A."/>
            <person name="Koszul R."/>
            <person name="Lemaire M."/>
            <person name="Lesur I."/>
            <person name="Ma L."/>
            <person name="Muller H."/>
            <person name="Nicaud J.M."/>
            <person name="Nikolski M."/>
            <person name="Oztas S."/>
            <person name="Ozier-Kalogeropoulos O."/>
            <person name="Pellenz S."/>
            <person name="Potier S."/>
            <person name="Richard G.F."/>
            <person name="Straub M.L."/>
            <person name="Suleau A."/>
            <person name="Swennene D."/>
            <person name="Tekaia F."/>
            <person name="Wesolowski-Louvel M."/>
            <person name="Westhof E."/>
            <person name="Wirth B."/>
            <person name="Zeniou-Meyer M."/>
            <person name="Zivanovic I."/>
            <person name="Bolotin-Fukuhara M."/>
            <person name="Thierry A."/>
            <person name="Bouchier C."/>
            <person name="Caudron B."/>
            <person name="Scarpelli C."/>
            <person name="Gaillardin C."/>
            <person name="Weissenbach J."/>
            <person name="Wincker P."/>
            <person name="Souciet J.L."/>
        </authorList>
    </citation>
    <scope>NUCLEOTIDE SEQUENCE [LARGE SCALE GENOMIC DNA]</scope>
    <source>
        <strain evidence="7">ATCC 2001 / BCRC 20586 / JCM 3761 / NBRC 0622 / NRRL Y-65 / CBS 138</strain>
    </source>
</reference>
<dbReference type="InterPro" id="IPR006603">
    <property type="entry name" value="PQ-loop_rpt"/>
</dbReference>
<dbReference type="KEGG" id="cgr:2886710"/>
<dbReference type="FunCoup" id="Q6FXM0">
    <property type="interactions" value="21"/>
</dbReference>
<feature type="transmembrane region" description="Helical" evidence="5">
    <location>
        <begin position="39"/>
        <end position="59"/>
    </location>
</feature>
<keyword evidence="4 5" id="KW-0472">Membrane</keyword>
<evidence type="ECO:0000313" key="7">
    <source>
        <dbReference type="Proteomes" id="UP000002428"/>
    </source>
</evidence>
<evidence type="ECO:0000256" key="4">
    <source>
        <dbReference type="ARBA" id="ARBA00023136"/>
    </source>
</evidence>
<sequence>MLYTGTVQSCGKILEIYAIVQQKRYNAVHKSVYGLSYDLYLMQFATYFISLYCTVIYKYSELAARQFSDRFPLYYSLNAEPIPISMPILLIDLVMLAVSSIVIFQLWKYRATRNVKQGTSLLLICIFLMILIFSYFTYICAEYNLPERNSGRFGVYYIEHVNYLWVIGQFLSAVKYLPQISLNWMGISTKGLSPKYLKISIIATSILQASNLCSFIDNLEFYQWPFNLTPRVVSFLQLIWLGIIYYQHYYAYAMNKPYLKRIYE</sequence>
<keyword evidence="7" id="KW-1185">Reference proteome</keyword>
<evidence type="ECO:0000256" key="3">
    <source>
        <dbReference type="ARBA" id="ARBA00022989"/>
    </source>
</evidence>